<sequence length="339" mass="38464">MAPRILHFCKDQIASECREFDAAETRPRGISNFQLHFDNIVSENRLKGLDPEVDGKRLRLQRLQAAKEPDKHLVPGIYTFELWARIVEVYSNTAIINSNDKLIALAGVAKWMSGFMKSDYVAGLWREHLASQLLWRVVSVFQSHNRSFSNPSQRPSLYRAPTFSWASVDADNGSGIIYGEVTDQDLFIEIAGVHVTTTNPENPFGLIKDAHLKIWGKLRKIDLFEKINEKGELNGRYGWRLHGMGEDVDKEEHTNVYLDCPEQDGGLAVEGHDRDDRSRRGGIFDSNDIWCIPAAEGERAATRESRYLICLLLQEVKGRRLGPGTFRRIGLSKLSPWGE</sequence>
<dbReference type="InParanoid" id="A0A1Y2EJ57"/>
<evidence type="ECO:0000313" key="2">
    <source>
        <dbReference type="Proteomes" id="UP000193689"/>
    </source>
</evidence>
<evidence type="ECO:0000313" key="1">
    <source>
        <dbReference type="EMBL" id="ORY71276.1"/>
    </source>
</evidence>
<reference evidence="1 2" key="1">
    <citation type="submission" date="2016-07" db="EMBL/GenBank/DDBJ databases">
        <title>Pervasive Adenine N6-methylation of Active Genes in Fungi.</title>
        <authorList>
            <consortium name="DOE Joint Genome Institute"/>
            <person name="Mondo S.J."/>
            <person name="Dannebaum R.O."/>
            <person name="Kuo R.C."/>
            <person name="Labutti K."/>
            <person name="Haridas S."/>
            <person name="Kuo A."/>
            <person name="Salamov A."/>
            <person name="Ahrendt S.R."/>
            <person name="Lipzen A."/>
            <person name="Sullivan W."/>
            <person name="Andreopoulos W.B."/>
            <person name="Clum A."/>
            <person name="Lindquist E."/>
            <person name="Daum C."/>
            <person name="Ramamoorthy G.K."/>
            <person name="Gryganskyi A."/>
            <person name="Culley D."/>
            <person name="Magnuson J.K."/>
            <person name="James T.Y."/>
            <person name="O'Malley M.A."/>
            <person name="Stajich J.E."/>
            <person name="Spatafora J.W."/>
            <person name="Visel A."/>
            <person name="Grigoriev I.V."/>
        </authorList>
    </citation>
    <scope>NUCLEOTIDE SEQUENCE [LARGE SCALE GENOMIC DNA]</scope>
    <source>
        <strain evidence="1 2">CBS 129021</strain>
    </source>
</reference>
<organism evidence="1 2">
    <name type="scientific">Pseudomassariella vexata</name>
    <dbReference type="NCBI Taxonomy" id="1141098"/>
    <lineage>
        <taxon>Eukaryota</taxon>
        <taxon>Fungi</taxon>
        <taxon>Dikarya</taxon>
        <taxon>Ascomycota</taxon>
        <taxon>Pezizomycotina</taxon>
        <taxon>Sordariomycetes</taxon>
        <taxon>Xylariomycetidae</taxon>
        <taxon>Amphisphaeriales</taxon>
        <taxon>Pseudomassariaceae</taxon>
        <taxon>Pseudomassariella</taxon>
    </lineage>
</organism>
<dbReference type="STRING" id="1141098.A0A1Y2EJ57"/>
<dbReference type="PANTHER" id="PTHR33112:SF16">
    <property type="entry name" value="HETEROKARYON INCOMPATIBILITY DOMAIN-CONTAINING PROTEIN"/>
    <property type="match status" value="1"/>
</dbReference>
<dbReference type="OrthoDB" id="4769613at2759"/>
<dbReference type="AlphaFoldDB" id="A0A1Y2EJ57"/>
<dbReference type="GeneID" id="63771213"/>
<gene>
    <name evidence="1" type="ORF">BCR38DRAFT_330862</name>
</gene>
<protein>
    <submittedName>
        <fullName evidence="1">Uncharacterized protein</fullName>
    </submittedName>
</protein>
<dbReference type="Proteomes" id="UP000193689">
    <property type="component" value="Unassembled WGS sequence"/>
</dbReference>
<dbReference type="RefSeq" id="XP_040720868.1">
    <property type="nucleotide sequence ID" value="XM_040855001.1"/>
</dbReference>
<comment type="caution">
    <text evidence="1">The sequence shown here is derived from an EMBL/GenBank/DDBJ whole genome shotgun (WGS) entry which is preliminary data.</text>
</comment>
<accession>A0A1Y2EJ57</accession>
<dbReference type="EMBL" id="MCFJ01000001">
    <property type="protein sequence ID" value="ORY71276.1"/>
    <property type="molecule type" value="Genomic_DNA"/>
</dbReference>
<name>A0A1Y2EJ57_9PEZI</name>
<proteinExistence type="predicted"/>
<keyword evidence="2" id="KW-1185">Reference proteome</keyword>
<dbReference type="PANTHER" id="PTHR33112">
    <property type="entry name" value="DOMAIN PROTEIN, PUTATIVE-RELATED"/>
    <property type="match status" value="1"/>
</dbReference>